<keyword evidence="4 7" id="KW-0812">Transmembrane</keyword>
<keyword evidence="9" id="KW-1185">Reference proteome</keyword>
<keyword evidence="3" id="KW-1003">Cell membrane</keyword>
<evidence type="ECO:0000256" key="3">
    <source>
        <dbReference type="ARBA" id="ARBA00022475"/>
    </source>
</evidence>
<protein>
    <submittedName>
        <fullName evidence="8">Chromate transporter</fullName>
    </submittedName>
</protein>
<dbReference type="InterPro" id="IPR052518">
    <property type="entry name" value="CHR_Transporter"/>
</dbReference>
<keyword evidence="6 7" id="KW-0472">Membrane</keyword>
<dbReference type="GO" id="GO:0015109">
    <property type="term" value="F:chromate transmembrane transporter activity"/>
    <property type="evidence" value="ECO:0007669"/>
    <property type="project" value="InterPro"/>
</dbReference>
<reference evidence="8" key="1">
    <citation type="journal article" date="2014" name="Int. J. Syst. Evol. Microbiol.">
        <title>Complete genome sequence of Corynebacterium casei LMG S-19264T (=DSM 44701T), isolated from a smear-ripened cheese.</title>
        <authorList>
            <consortium name="US DOE Joint Genome Institute (JGI-PGF)"/>
            <person name="Walter F."/>
            <person name="Albersmeier A."/>
            <person name="Kalinowski J."/>
            <person name="Ruckert C."/>
        </authorList>
    </citation>
    <scope>NUCLEOTIDE SEQUENCE</scope>
    <source>
        <strain evidence="8">CGMCC 1.12987</strain>
    </source>
</reference>
<comment type="caution">
    <text evidence="8">The sequence shown here is derived from an EMBL/GenBank/DDBJ whole genome shotgun (WGS) entry which is preliminary data.</text>
</comment>
<feature type="transmembrane region" description="Helical" evidence="7">
    <location>
        <begin position="109"/>
        <end position="130"/>
    </location>
</feature>
<proteinExistence type="inferred from homology"/>
<dbReference type="EMBL" id="BMGR01000012">
    <property type="protein sequence ID" value="GGG16070.1"/>
    <property type="molecule type" value="Genomic_DNA"/>
</dbReference>
<evidence type="ECO:0000256" key="1">
    <source>
        <dbReference type="ARBA" id="ARBA00004651"/>
    </source>
</evidence>
<evidence type="ECO:0000313" key="8">
    <source>
        <dbReference type="EMBL" id="GGG16070.1"/>
    </source>
</evidence>
<organism evidence="8 9">
    <name type="scientific">Paenibacillus abyssi</name>
    <dbReference type="NCBI Taxonomy" id="1340531"/>
    <lineage>
        <taxon>Bacteria</taxon>
        <taxon>Bacillati</taxon>
        <taxon>Bacillota</taxon>
        <taxon>Bacilli</taxon>
        <taxon>Bacillales</taxon>
        <taxon>Paenibacillaceae</taxon>
        <taxon>Paenibacillus</taxon>
    </lineage>
</organism>
<dbReference type="PANTHER" id="PTHR43663">
    <property type="entry name" value="CHROMATE TRANSPORT PROTEIN-RELATED"/>
    <property type="match status" value="1"/>
</dbReference>
<dbReference type="GO" id="GO:0005886">
    <property type="term" value="C:plasma membrane"/>
    <property type="evidence" value="ECO:0007669"/>
    <property type="project" value="UniProtKB-SubCell"/>
</dbReference>
<comment type="subcellular location">
    <subcellularLocation>
        <location evidence="1">Cell membrane</location>
        <topology evidence="1">Multi-pass membrane protein</topology>
    </subcellularLocation>
</comment>
<sequence>MLWQLFITFVKMGFISFGGGYAVLPMIEHEVSSQDWLTTSEFQEAIALAGMAPGPIATNSATLIGYQTAGLTGALASTVGIILPSLILIILVSALFYRIHDHKLLKSSFYGLRPIVTGLIIYAAIHFGFLGQSEQLFSWTTLATLIICAGSIYAILKYKLHPFTIIILSGAAGIVFF</sequence>
<evidence type="ECO:0000256" key="4">
    <source>
        <dbReference type="ARBA" id="ARBA00022692"/>
    </source>
</evidence>
<name>A0A917LEQ0_9BACL</name>
<keyword evidence="5 7" id="KW-1133">Transmembrane helix</keyword>
<dbReference type="Pfam" id="PF02417">
    <property type="entry name" value="Chromate_transp"/>
    <property type="match status" value="1"/>
</dbReference>
<dbReference type="AlphaFoldDB" id="A0A917LEQ0"/>
<dbReference type="RefSeq" id="WP_188532478.1">
    <property type="nucleotide sequence ID" value="NZ_BMGR01000012.1"/>
</dbReference>
<evidence type="ECO:0000256" key="7">
    <source>
        <dbReference type="SAM" id="Phobius"/>
    </source>
</evidence>
<gene>
    <name evidence="8" type="ORF">GCM10010916_36290</name>
</gene>
<dbReference type="InterPro" id="IPR003370">
    <property type="entry name" value="Chromate_transpt"/>
</dbReference>
<dbReference type="PANTHER" id="PTHR43663:SF1">
    <property type="entry name" value="CHROMATE TRANSPORTER"/>
    <property type="match status" value="1"/>
</dbReference>
<feature type="transmembrane region" description="Helical" evidence="7">
    <location>
        <begin position="6"/>
        <end position="24"/>
    </location>
</feature>
<feature type="transmembrane region" description="Helical" evidence="7">
    <location>
        <begin position="72"/>
        <end position="97"/>
    </location>
</feature>
<dbReference type="Proteomes" id="UP000644756">
    <property type="component" value="Unassembled WGS sequence"/>
</dbReference>
<evidence type="ECO:0000256" key="2">
    <source>
        <dbReference type="ARBA" id="ARBA00005262"/>
    </source>
</evidence>
<evidence type="ECO:0000256" key="5">
    <source>
        <dbReference type="ARBA" id="ARBA00022989"/>
    </source>
</evidence>
<reference evidence="8" key="2">
    <citation type="submission" date="2020-09" db="EMBL/GenBank/DDBJ databases">
        <authorList>
            <person name="Sun Q."/>
            <person name="Zhou Y."/>
        </authorList>
    </citation>
    <scope>NUCLEOTIDE SEQUENCE</scope>
    <source>
        <strain evidence="8">CGMCC 1.12987</strain>
    </source>
</reference>
<feature type="transmembrane region" description="Helical" evidence="7">
    <location>
        <begin position="136"/>
        <end position="156"/>
    </location>
</feature>
<evidence type="ECO:0000313" key="9">
    <source>
        <dbReference type="Proteomes" id="UP000644756"/>
    </source>
</evidence>
<evidence type="ECO:0000256" key="6">
    <source>
        <dbReference type="ARBA" id="ARBA00023136"/>
    </source>
</evidence>
<accession>A0A917LEQ0</accession>
<comment type="similarity">
    <text evidence="2">Belongs to the chromate ion transporter (CHR) (TC 2.A.51) family.</text>
</comment>